<sequence>MKNYSRNSGRIVLEVDPNLKLNLYDTLAQSGDTMKEWFVREAAHYIADFKHSMDSTPTLPSTPERIITTKKQSKSSTFKVISLFSGCGGLDLGFRGDFEIFGTKYPKNDFDILWANDLNRAACATYVKNFGHDIQCGNIWDMMERVPKSADVVIGGFPCQDISVNGKRAGANGARSGLYKAMVEIIDQVKPKVFVAENVKGLLMKYNQQSLEQVLTDFGKLGYNINYQLYNAADYGVPQTRERVFIVGTRHDVREFTPPKPVRDAATWMTAKEAIGDLESEPKNLNNNHIWSLANVSGEQGNRRLKADRPGYTMRAECHGNIQFHYSEPRRISMREAARFQSFPDKFIFEGGLRETERQVGNAVPPILGWHISKAVRECLR</sequence>
<dbReference type="GO" id="GO:0009307">
    <property type="term" value="P:DNA restriction-modification system"/>
    <property type="evidence" value="ECO:0007669"/>
    <property type="project" value="UniProtKB-KW"/>
</dbReference>
<dbReference type="REBASE" id="681209">
    <property type="entry name" value="M.DspU1ORF26300P"/>
</dbReference>
<dbReference type="InterPro" id="IPR031303">
    <property type="entry name" value="C5_meth_CS"/>
</dbReference>
<dbReference type="GO" id="GO:0032259">
    <property type="term" value="P:methylation"/>
    <property type="evidence" value="ECO:0007669"/>
    <property type="project" value="UniProtKB-KW"/>
</dbReference>
<dbReference type="PRINTS" id="PR00105">
    <property type="entry name" value="C5METTRFRASE"/>
</dbReference>
<dbReference type="Proteomes" id="UP001164653">
    <property type="component" value="Chromosome"/>
</dbReference>
<evidence type="ECO:0000256" key="4">
    <source>
        <dbReference type="ARBA" id="ARBA00022747"/>
    </source>
</evidence>
<dbReference type="GO" id="GO:0044027">
    <property type="term" value="P:negative regulation of gene expression via chromosomal CpG island methylation"/>
    <property type="evidence" value="ECO:0007669"/>
    <property type="project" value="TreeGrafter"/>
</dbReference>
<dbReference type="InterPro" id="IPR050390">
    <property type="entry name" value="C5-Methyltransferase"/>
</dbReference>
<dbReference type="PANTHER" id="PTHR10629:SF52">
    <property type="entry name" value="DNA (CYTOSINE-5)-METHYLTRANSFERASE 1"/>
    <property type="match status" value="1"/>
</dbReference>
<evidence type="ECO:0000313" key="10">
    <source>
        <dbReference type="Proteomes" id="UP001164653"/>
    </source>
</evidence>
<reference evidence="9" key="1">
    <citation type="submission" date="2022-11" db="EMBL/GenBank/DDBJ databases">
        <title>Dyadobacter pollutisoli sp. nov., isolated from plastic dumped soil.</title>
        <authorList>
            <person name="Kim J.M."/>
            <person name="Kim K.R."/>
            <person name="Lee J.K."/>
            <person name="Hao L."/>
            <person name="Jeon C.O."/>
        </authorList>
    </citation>
    <scope>NUCLEOTIDE SEQUENCE</scope>
    <source>
        <strain evidence="9">U1</strain>
    </source>
</reference>
<keyword evidence="2 6" id="KW-0808">Transferase</keyword>
<gene>
    <name evidence="9" type="ORF">ON006_26300</name>
</gene>
<dbReference type="KEGG" id="dpf:ON006_26300"/>
<dbReference type="AlphaFoldDB" id="A0A9E8NBA4"/>
<keyword evidence="1 6" id="KW-0489">Methyltransferase</keyword>
<proteinExistence type="inferred from homology"/>
<evidence type="ECO:0000256" key="7">
    <source>
        <dbReference type="RuleBase" id="RU000416"/>
    </source>
</evidence>
<evidence type="ECO:0000256" key="1">
    <source>
        <dbReference type="ARBA" id="ARBA00022603"/>
    </source>
</evidence>
<accession>A0A9E8NBA4</accession>
<dbReference type="CDD" id="cd00315">
    <property type="entry name" value="Cyt_C5_DNA_methylase"/>
    <property type="match status" value="1"/>
</dbReference>
<dbReference type="GO" id="GO:0003677">
    <property type="term" value="F:DNA binding"/>
    <property type="evidence" value="ECO:0007669"/>
    <property type="project" value="TreeGrafter"/>
</dbReference>
<dbReference type="InterPro" id="IPR018117">
    <property type="entry name" value="C5_DNA_meth_AS"/>
</dbReference>
<dbReference type="Gene3D" id="3.40.50.150">
    <property type="entry name" value="Vaccinia Virus protein VP39"/>
    <property type="match status" value="1"/>
</dbReference>
<keyword evidence="3 6" id="KW-0949">S-adenosyl-L-methionine</keyword>
<evidence type="ECO:0000256" key="6">
    <source>
        <dbReference type="PROSITE-ProRule" id="PRU01016"/>
    </source>
</evidence>
<protein>
    <recommendedName>
        <fullName evidence="8">Cytosine-specific methyltransferase</fullName>
        <ecNumber evidence="8">2.1.1.37</ecNumber>
    </recommendedName>
</protein>
<dbReference type="InterPro" id="IPR001525">
    <property type="entry name" value="C5_MeTfrase"/>
</dbReference>
<evidence type="ECO:0000256" key="3">
    <source>
        <dbReference type="ARBA" id="ARBA00022691"/>
    </source>
</evidence>
<dbReference type="Gene3D" id="3.90.120.10">
    <property type="entry name" value="DNA Methylase, subunit A, domain 2"/>
    <property type="match status" value="1"/>
</dbReference>
<dbReference type="Pfam" id="PF00145">
    <property type="entry name" value="DNA_methylase"/>
    <property type="match status" value="2"/>
</dbReference>
<dbReference type="SUPFAM" id="SSF53335">
    <property type="entry name" value="S-adenosyl-L-methionine-dependent methyltransferases"/>
    <property type="match status" value="1"/>
</dbReference>
<evidence type="ECO:0000313" key="9">
    <source>
        <dbReference type="EMBL" id="WAC11232.1"/>
    </source>
</evidence>
<dbReference type="PROSITE" id="PS51679">
    <property type="entry name" value="SAM_MT_C5"/>
    <property type="match status" value="1"/>
</dbReference>
<dbReference type="EC" id="2.1.1.37" evidence="8"/>
<feature type="active site" evidence="6">
    <location>
        <position position="159"/>
    </location>
</feature>
<dbReference type="RefSeq" id="WP_244824214.1">
    <property type="nucleotide sequence ID" value="NZ_CP112998.1"/>
</dbReference>
<dbReference type="GO" id="GO:0003886">
    <property type="term" value="F:DNA (cytosine-5-)-methyltransferase activity"/>
    <property type="evidence" value="ECO:0007669"/>
    <property type="project" value="UniProtKB-EC"/>
</dbReference>
<dbReference type="InterPro" id="IPR029063">
    <property type="entry name" value="SAM-dependent_MTases_sf"/>
</dbReference>
<dbReference type="PROSITE" id="PS00095">
    <property type="entry name" value="C5_MTASE_2"/>
    <property type="match status" value="1"/>
</dbReference>
<name>A0A9E8NBA4_9BACT</name>
<evidence type="ECO:0000256" key="2">
    <source>
        <dbReference type="ARBA" id="ARBA00022679"/>
    </source>
</evidence>
<dbReference type="EMBL" id="CP112998">
    <property type="protein sequence ID" value="WAC11232.1"/>
    <property type="molecule type" value="Genomic_DNA"/>
</dbReference>
<dbReference type="PANTHER" id="PTHR10629">
    <property type="entry name" value="CYTOSINE-SPECIFIC METHYLTRANSFERASE"/>
    <property type="match status" value="1"/>
</dbReference>
<keyword evidence="4" id="KW-0680">Restriction system</keyword>
<comment type="catalytic activity">
    <reaction evidence="5 8">
        <text>a 2'-deoxycytidine in DNA + S-adenosyl-L-methionine = a 5-methyl-2'-deoxycytidine in DNA + S-adenosyl-L-homocysteine + H(+)</text>
        <dbReference type="Rhea" id="RHEA:13681"/>
        <dbReference type="Rhea" id="RHEA-COMP:11369"/>
        <dbReference type="Rhea" id="RHEA-COMP:11370"/>
        <dbReference type="ChEBI" id="CHEBI:15378"/>
        <dbReference type="ChEBI" id="CHEBI:57856"/>
        <dbReference type="ChEBI" id="CHEBI:59789"/>
        <dbReference type="ChEBI" id="CHEBI:85452"/>
        <dbReference type="ChEBI" id="CHEBI:85454"/>
        <dbReference type="EC" id="2.1.1.37"/>
    </reaction>
</comment>
<dbReference type="NCBIfam" id="TIGR00675">
    <property type="entry name" value="dcm"/>
    <property type="match status" value="1"/>
</dbReference>
<keyword evidence="10" id="KW-1185">Reference proteome</keyword>
<comment type="similarity">
    <text evidence="6 7">Belongs to the class I-like SAM-binding methyltransferase superfamily. C5-methyltransferase family.</text>
</comment>
<organism evidence="9 10">
    <name type="scientific">Dyadobacter pollutisoli</name>
    <dbReference type="NCBI Taxonomy" id="2910158"/>
    <lineage>
        <taxon>Bacteria</taxon>
        <taxon>Pseudomonadati</taxon>
        <taxon>Bacteroidota</taxon>
        <taxon>Cytophagia</taxon>
        <taxon>Cytophagales</taxon>
        <taxon>Spirosomataceae</taxon>
        <taxon>Dyadobacter</taxon>
    </lineage>
</organism>
<evidence type="ECO:0000256" key="8">
    <source>
        <dbReference type="RuleBase" id="RU000417"/>
    </source>
</evidence>
<evidence type="ECO:0000256" key="5">
    <source>
        <dbReference type="ARBA" id="ARBA00047422"/>
    </source>
</evidence>
<dbReference type="PROSITE" id="PS00094">
    <property type="entry name" value="C5_MTASE_1"/>
    <property type="match status" value="1"/>
</dbReference>